<dbReference type="Proteomes" id="UP000662572">
    <property type="component" value="Unassembled WGS sequence"/>
</dbReference>
<dbReference type="EMBL" id="BMZB01000001">
    <property type="protein sequence ID" value="GGZ29157.1"/>
    <property type="molecule type" value="Genomic_DNA"/>
</dbReference>
<keyword evidence="3" id="KW-0012">Acyltransferase</keyword>
<name>A0A918Q081_9CAUL</name>
<reference evidence="3" key="2">
    <citation type="submission" date="2020-09" db="EMBL/GenBank/DDBJ databases">
        <authorList>
            <person name="Sun Q."/>
            <person name="Kim S."/>
        </authorList>
    </citation>
    <scope>NUCLEOTIDE SEQUENCE</scope>
    <source>
        <strain evidence="3">KCTC 32296</strain>
    </source>
</reference>
<dbReference type="InterPro" id="IPR050879">
    <property type="entry name" value="Acyltransferase_3"/>
</dbReference>
<proteinExistence type="predicted"/>
<dbReference type="RefSeq" id="WP_189485650.1">
    <property type="nucleotide sequence ID" value="NZ_BMZB01000001.1"/>
</dbReference>
<dbReference type="InterPro" id="IPR002656">
    <property type="entry name" value="Acyl_transf_3_dom"/>
</dbReference>
<feature type="transmembrane region" description="Helical" evidence="1">
    <location>
        <begin position="52"/>
        <end position="72"/>
    </location>
</feature>
<keyword evidence="1" id="KW-0812">Transmembrane</keyword>
<dbReference type="GO" id="GO:0016747">
    <property type="term" value="F:acyltransferase activity, transferring groups other than amino-acyl groups"/>
    <property type="evidence" value="ECO:0007669"/>
    <property type="project" value="InterPro"/>
</dbReference>
<feature type="domain" description="Acyltransferase 3" evidence="2">
    <location>
        <begin position="13"/>
        <end position="337"/>
    </location>
</feature>
<dbReference type="GO" id="GO:0016020">
    <property type="term" value="C:membrane"/>
    <property type="evidence" value="ECO:0007669"/>
    <property type="project" value="TreeGrafter"/>
</dbReference>
<accession>A0A918Q081</accession>
<dbReference type="GO" id="GO:0000271">
    <property type="term" value="P:polysaccharide biosynthetic process"/>
    <property type="evidence" value="ECO:0007669"/>
    <property type="project" value="TreeGrafter"/>
</dbReference>
<feature type="transmembrane region" description="Helical" evidence="1">
    <location>
        <begin position="92"/>
        <end position="111"/>
    </location>
</feature>
<comment type="caution">
    <text evidence="3">The sequence shown here is derived from an EMBL/GenBank/DDBJ whole genome shotgun (WGS) entry which is preliminary data.</text>
</comment>
<dbReference type="PANTHER" id="PTHR23028">
    <property type="entry name" value="ACETYLTRANSFERASE"/>
    <property type="match status" value="1"/>
</dbReference>
<keyword evidence="1" id="KW-1133">Transmembrane helix</keyword>
<feature type="transmembrane region" description="Helical" evidence="1">
    <location>
        <begin position="284"/>
        <end position="309"/>
    </location>
</feature>
<feature type="transmembrane region" description="Helical" evidence="1">
    <location>
        <begin position="244"/>
        <end position="272"/>
    </location>
</feature>
<dbReference type="Pfam" id="PF01757">
    <property type="entry name" value="Acyl_transf_3"/>
    <property type="match status" value="1"/>
</dbReference>
<keyword evidence="4" id="KW-1185">Reference proteome</keyword>
<keyword evidence="3" id="KW-0808">Transferase</keyword>
<keyword evidence="1" id="KW-0472">Membrane</keyword>
<evidence type="ECO:0000259" key="2">
    <source>
        <dbReference type="Pfam" id="PF01757"/>
    </source>
</evidence>
<feature type="transmembrane region" description="Helical" evidence="1">
    <location>
        <begin position="214"/>
        <end position="232"/>
    </location>
</feature>
<sequence length="354" mass="39782">MSTEHPEIKSEIKALTGLRGIAAIYVVLYHMTGHYHFPDAIRPFIKHGYISVDLFFILSGFVMALTYGKLFIHGFKWPDYKRFLWVRLARVYPLYLLMTVITAILIVTVLGKTYFREDIVRAIIPNLTMTQAWGLANSIVRPTWSISTEWMAYLLFPTFVWAALRAPKRVAMAGAAISLSVLALIAFGPTVLAKTELLRRTGPLDIASSYAPGTMLRCLASFFIGLVAYRLRDFVSAKWVTPTVIAILALLLWRFSDIALIAAFMVLIMALSHDQGSIARAINVNWVHGLGLLSYAIYLIHDAVLYLMFKAAPPLPGPKELWLIISMAVTIGLSALAHYGFEVPSRRFIRRFVK</sequence>
<feature type="transmembrane region" description="Helical" evidence="1">
    <location>
        <begin position="321"/>
        <end position="341"/>
    </location>
</feature>
<dbReference type="PANTHER" id="PTHR23028:SF131">
    <property type="entry name" value="BLR2367 PROTEIN"/>
    <property type="match status" value="1"/>
</dbReference>
<evidence type="ECO:0000313" key="3">
    <source>
        <dbReference type="EMBL" id="GGZ29157.1"/>
    </source>
</evidence>
<evidence type="ECO:0000256" key="1">
    <source>
        <dbReference type="SAM" id="Phobius"/>
    </source>
</evidence>
<gene>
    <name evidence="3" type="ORF">GCM10011273_13930</name>
</gene>
<organism evidence="3 4">
    <name type="scientific">Asticcacaulis endophyticus</name>
    <dbReference type="NCBI Taxonomy" id="1395890"/>
    <lineage>
        <taxon>Bacteria</taxon>
        <taxon>Pseudomonadati</taxon>
        <taxon>Pseudomonadota</taxon>
        <taxon>Alphaproteobacteria</taxon>
        <taxon>Caulobacterales</taxon>
        <taxon>Caulobacteraceae</taxon>
        <taxon>Asticcacaulis</taxon>
    </lineage>
</organism>
<feature type="transmembrane region" description="Helical" evidence="1">
    <location>
        <begin position="170"/>
        <end position="193"/>
    </location>
</feature>
<evidence type="ECO:0000313" key="4">
    <source>
        <dbReference type="Proteomes" id="UP000662572"/>
    </source>
</evidence>
<dbReference type="AlphaFoldDB" id="A0A918Q081"/>
<protein>
    <submittedName>
        <fullName evidence="3">Acyltransferase</fullName>
    </submittedName>
</protein>
<feature type="transmembrane region" description="Helical" evidence="1">
    <location>
        <begin position="12"/>
        <end position="31"/>
    </location>
</feature>
<reference evidence="3" key="1">
    <citation type="journal article" date="2014" name="Int. J. Syst. Evol. Microbiol.">
        <title>Complete genome sequence of Corynebacterium casei LMG S-19264T (=DSM 44701T), isolated from a smear-ripened cheese.</title>
        <authorList>
            <consortium name="US DOE Joint Genome Institute (JGI-PGF)"/>
            <person name="Walter F."/>
            <person name="Albersmeier A."/>
            <person name="Kalinowski J."/>
            <person name="Ruckert C."/>
        </authorList>
    </citation>
    <scope>NUCLEOTIDE SEQUENCE</scope>
    <source>
        <strain evidence="3">KCTC 32296</strain>
    </source>
</reference>